<dbReference type="InterPro" id="IPR009057">
    <property type="entry name" value="Homeodomain-like_sf"/>
</dbReference>
<evidence type="ECO:0000259" key="5">
    <source>
        <dbReference type="PROSITE" id="PS50977"/>
    </source>
</evidence>
<dbReference type="SUPFAM" id="SSF46689">
    <property type="entry name" value="Homeodomain-like"/>
    <property type="match status" value="1"/>
</dbReference>
<gene>
    <name evidence="6" type="ORF">CUR83_01730</name>
</gene>
<name>A0ABT6IRY4_9GAMM</name>
<dbReference type="PANTHER" id="PTHR47506:SF6">
    <property type="entry name" value="HTH-TYPE TRANSCRIPTIONAL REPRESSOR NEMR"/>
    <property type="match status" value="1"/>
</dbReference>
<evidence type="ECO:0000256" key="4">
    <source>
        <dbReference type="PROSITE-ProRule" id="PRU00335"/>
    </source>
</evidence>
<evidence type="ECO:0000256" key="3">
    <source>
        <dbReference type="ARBA" id="ARBA00023163"/>
    </source>
</evidence>
<evidence type="ECO:0000256" key="1">
    <source>
        <dbReference type="ARBA" id="ARBA00023015"/>
    </source>
</evidence>
<dbReference type="Gene3D" id="1.10.357.10">
    <property type="entry name" value="Tetracycline Repressor, domain 2"/>
    <property type="match status" value="1"/>
</dbReference>
<dbReference type="Proteomes" id="UP001243298">
    <property type="component" value="Unassembled WGS sequence"/>
</dbReference>
<dbReference type="InterPro" id="IPR001647">
    <property type="entry name" value="HTH_TetR"/>
</dbReference>
<feature type="domain" description="HTH tetR-type" evidence="5">
    <location>
        <begin position="22"/>
        <end position="82"/>
    </location>
</feature>
<keyword evidence="1" id="KW-0805">Transcription regulation</keyword>
<organism evidence="6 7">
    <name type="scientific">Psychrobacter pocilloporae</name>
    <dbReference type="NCBI Taxonomy" id="1775882"/>
    <lineage>
        <taxon>Bacteria</taxon>
        <taxon>Pseudomonadati</taxon>
        <taxon>Pseudomonadota</taxon>
        <taxon>Gammaproteobacteria</taxon>
        <taxon>Moraxellales</taxon>
        <taxon>Moraxellaceae</taxon>
        <taxon>Psychrobacter</taxon>
    </lineage>
</organism>
<evidence type="ECO:0000256" key="2">
    <source>
        <dbReference type="ARBA" id="ARBA00023125"/>
    </source>
</evidence>
<dbReference type="EMBL" id="PGFT01000001">
    <property type="protein sequence ID" value="MDH4903812.1"/>
    <property type="molecule type" value="Genomic_DNA"/>
</dbReference>
<evidence type="ECO:0000313" key="6">
    <source>
        <dbReference type="EMBL" id="MDH4903812.1"/>
    </source>
</evidence>
<evidence type="ECO:0000313" key="7">
    <source>
        <dbReference type="Proteomes" id="UP001243298"/>
    </source>
</evidence>
<sequence>MLNALAQNEAAPIESKRELAKAKTRRALLKSALRLYSLEGAQGMSMNKIAKGAGIAQPSFYNHFESLDALQNELSAQLKDHYLSPMRLAWVNMLKDYDVLTKDEFNQQCQQCLIMIFDSAFQNIALFQHLLEDRPRFTADIENQSSLNNGLGNLVADIQEEWTEIFIQGLQLSNRSCERSAVSLCVDMAAAQVHELILGCHQQRYSMEQAIATLNISFDALFANFLQGSNHSGS</sequence>
<proteinExistence type="predicted"/>
<keyword evidence="3" id="KW-0804">Transcription</keyword>
<keyword evidence="2 4" id="KW-0238">DNA-binding</keyword>
<comment type="caution">
    <text evidence="6">The sequence shown here is derived from an EMBL/GenBank/DDBJ whole genome shotgun (WGS) entry which is preliminary data.</text>
</comment>
<keyword evidence="7" id="KW-1185">Reference proteome</keyword>
<reference evidence="6 7" key="1">
    <citation type="submission" date="2017-11" db="EMBL/GenBank/DDBJ databases">
        <title>Whole genome sequencing of Psychrobacter pocilloporae S6-60T(=JCM 31058T=LMG 29157T).</title>
        <authorList>
            <person name="Das S.K."/>
        </authorList>
    </citation>
    <scope>NUCLEOTIDE SEQUENCE [LARGE SCALE GENOMIC DNA]</scope>
    <source>
        <strain evidence="6 7">S6-60</strain>
    </source>
</reference>
<dbReference type="PRINTS" id="PR00455">
    <property type="entry name" value="HTHTETR"/>
</dbReference>
<protein>
    <submittedName>
        <fullName evidence="6">TetR/AcrR family transcriptional regulator</fullName>
    </submittedName>
</protein>
<accession>A0ABT6IRY4</accession>
<dbReference type="Pfam" id="PF00440">
    <property type="entry name" value="TetR_N"/>
    <property type="match status" value="1"/>
</dbReference>
<dbReference type="PROSITE" id="PS50977">
    <property type="entry name" value="HTH_TETR_2"/>
    <property type="match status" value="1"/>
</dbReference>
<feature type="DNA-binding region" description="H-T-H motif" evidence="4">
    <location>
        <begin position="45"/>
        <end position="64"/>
    </location>
</feature>
<dbReference type="PANTHER" id="PTHR47506">
    <property type="entry name" value="TRANSCRIPTIONAL REGULATORY PROTEIN"/>
    <property type="match status" value="1"/>
</dbReference>